<evidence type="ECO:0000313" key="1">
    <source>
        <dbReference type="Proteomes" id="UP000887565"/>
    </source>
</evidence>
<dbReference type="AlphaFoldDB" id="A0A915LBC5"/>
<organism evidence="1 2">
    <name type="scientific">Romanomermis culicivorax</name>
    <name type="common">Nematode worm</name>
    <dbReference type="NCBI Taxonomy" id="13658"/>
    <lineage>
        <taxon>Eukaryota</taxon>
        <taxon>Metazoa</taxon>
        <taxon>Ecdysozoa</taxon>
        <taxon>Nematoda</taxon>
        <taxon>Enoplea</taxon>
        <taxon>Dorylaimia</taxon>
        <taxon>Mermithida</taxon>
        <taxon>Mermithoidea</taxon>
        <taxon>Mermithidae</taxon>
        <taxon>Romanomermis</taxon>
    </lineage>
</organism>
<proteinExistence type="predicted"/>
<reference evidence="2" key="1">
    <citation type="submission" date="2022-11" db="UniProtKB">
        <authorList>
            <consortium name="WormBaseParasite"/>
        </authorList>
    </citation>
    <scope>IDENTIFICATION</scope>
</reference>
<name>A0A915LBC5_ROMCU</name>
<evidence type="ECO:0000313" key="2">
    <source>
        <dbReference type="WBParaSite" id="nRc.2.0.1.t47658-RA"/>
    </source>
</evidence>
<sequence length="88" mass="10404">MKDPLKERKKRINNSIKKTKCLNEKFTKKERKDNKYITRSRLAFFRAVQLLKRCKNLDETLTSTLKSYSEVKKSLDFCRLQSATVADS</sequence>
<accession>A0A915LBC5</accession>
<keyword evidence="1" id="KW-1185">Reference proteome</keyword>
<dbReference type="Proteomes" id="UP000887565">
    <property type="component" value="Unplaced"/>
</dbReference>
<dbReference type="WBParaSite" id="nRc.2.0.1.t47658-RA">
    <property type="protein sequence ID" value="nRc.2.0.1.t47658-RA"/>
    <property type="gene ID" value="nRc.2.0.1.g47658"/>
</dbReference>
<protein>
    <submittedName>
        <fullName evidence="2">Uncharacterized protein</fullName>
    </submittedName>
</protein>